<evidence type="ECO:0000256" key="3">
    <source>
        <dbReference type="ARBA" id="ARBA00022801"/>
    </source>
</evidence>
<comment type="caution">
    <text evidence="6">The sequence shown here is derived from an EMBL/GenBank/DDBJ whole genome shotgun (WGS) entry which is preliminary data.</text>
</comment>
<organism evidence="6 7">
    <name type="scientific">Symbiodinium natans</name>
    <dbReference type="NCBI Taxonomy" id="878477"/>
    <lineage>
        <taxon>Eukaryota</taxon>
        <taxon>Sar</taxon>
        <taxon>Alveolata</taxon>
        <taxon>Dinophyceae</taxon>
        <taxon>Suessiales</taxon>
        <taxon>Symbiodiniaceae</taxon>
        <taxon>Symbiodinium</taxon>
    </lineage>
</organism>
<dbReference type="PANTHER" id="PTHR10159">
    <property type="entry name" value="DUAL SPECIFICITY PROTEIN PHOSPHATASE"/>
    <property type="match status" value="1"/>
</dbReference>
<evidence type="ECO:0000256" key="2">
    <source>
        <dbReference type="ARBA" id="ARBA00013064"/>
    </source>
</evidence>
<dbReference type="Pfam" id="PF00782">
    <property type="entry name" value="DSPc"/>
    <property type="match status" value="1"/>
</dbReference>
<sequence>MRWPERGMLQTTLSTHSRSAILASSSFARCHIFQASGTSTKFEELGDRFLLRQLARVYDVLVAKTITWFTKGAATYNLSAVHAYKVDPVDRGAWQNNNSMTLRCVEPKTALWRLRCGAAASSPKAMARLPAHRARNAETRCKGVHLQATDAERVYNILQWYGTVLVDMRPGDVPRLAESLVCPDAPALAKLPLREDALVIGSLPAEAEAVLRGRVLKCVYTVDPGVVEPLLRSFAALGAPPAQKRGVLPNVIGRLAVGHQGHAAKLAEWARHLSIVGVINLAPNVVVSLPDAIPDSSFYHEVWHPDAGPLRDTADDGRRLWDVLPATLEAVDSALEANPLGRVFIHCQQGRSRAASIAAAHLLKHHCSWTLLDAVACLALRRPETEINESYAQVLEDFAKSLGRAPSLDQLRQELPMHLRGGGVARDWRDRMLDE</sequence>
<reference evidence="6" key="1">
    <citation type="submission" date="2021-02" db="EMBL/GenBank/DDBJ databases">
        <authorList>
            <person name="Dougan E. K."/>
            <person name="Rhodes N."/>
            <person name="Thang M."/>
            <person name="Chan C."/>
        </authorList>
    </citation>
    <scope>NUCLEOTIDE SEQUENCE</scope>
</reference>
<evidence type="ECO:0000256" key="1">
    <source>
        <dbReference type="ARBA" id="ARBA00008601"/>
    </source>
</evidence>
<dbReference type="EC" id="3.1.3.48" evidence="2"/>
<dbReference type="OrthoDB" id="10252009at2759"/>
<comment type="similarity">
    <text evidence="1">Belongs to the protein-tyrosine phosphatase family. Non-receptor class dual specificity subfamily.</text>
</comment>
<keyword evidence="7" id="KW-1185">Reference proteome</keyword>
<evidence type="ECO:0000259" key="5">
    <source>
        <dbReference type="PROSITE" id="PS50056"/>
    </source>
</evidence>
<dbReference type="EMBL" id="CAJNDS010000504">
    <property type="protein sequence ID" value="CAE7213131.1"/>
    <property type="molecule type" value="Genomic_DNA"/>
</dbReference>
<evidence type="ECO:0000256" key="4">
    <source>
        <dbReference type="ARBA" id="ARBA00022912"/>
    </source>
</evidence>
<evidence type="ECO:0000313" key="7">
    <source>
        <dbReference type="Proteomes" id="UP000604046"/>
    </source>
</evidence>
<name>A0A812JS40_9DINO</name>
<dbReference type="InterPro" id="IPR029021">
    <property type="entry name" value="Prot-tyrosine_phosphatase-like"/>
</dbReference>
<dbReference type="SUPFAM" id="SSF52799">
    <property type="entry name" value="(Phosphotyrosine protein) phosphatases II"/>
    <property type="match status" value="1"/>
</dbReference>
<accession>A0A812JS40</accession>
<keyword evidence="3" id="KW-0378">Hydrolase</keyword>
<keyword evidence="4" id="KW-0904">Protein phosphatase</keyword>
<gene>
    <name evidence="6" type="primary">Ptpmt1</name>
    <name evidence="6" type="ORF">SNAT2548_LOCUS7284</name>
</gene>
<evidence type="ECO:0000313" key="6">
    <source>
        <dbReference type="EMBL" id="CAE7213131.1"/>
    </source>
</evidence>
<feature type="domain" description="Tyrosine specific protein phosphatases" evidence="5">
    <location>
        <begin position="325"/>
        <end position="383"/>
    </location>
</feature>
<dbReference type="AlphaFoldDB" id="A0A812JS40"/>
<proteinExistence type="inferred from homology"/>
<dbReference type="Gene3D" id="3.90.190.10">
    <property type="entry name" value="Protein tyrosine phosphatase superfamily"/>
    <property type="match status" value="1"/>
</dbReference>
<dbReference type="GO" id="GO:0004725">
    <property type="term" value="F:protein tyrosine phosphatase activity"/>
    <property type="evidence" value="ECO:0007669"/>
    <property type="project" value="UniProtKB-EC"/>
</dbReference>
<dbReference type="PANTHER" id="PTHR10159:SF519">
    <property type="entry name" value="DUAL SPECIFICITY PROTEIN PHOSPHATASE MPK3"/>
    <property type="match status" value="1"/>
</dbReference>
<dbReference type="GO" id="GO:0043409">
    <property type="term" value="P:negative regulation of MAPK cascade"/>
    <property type="evidence" value="ECO:0007669"/>
    <property type="project" value="TreeGrafter"/>
</dbReference>
<dbReference type="Proteomes" id="UP000604046">
    <property type="component" value="Unassembled WGS sequence"/>
</dbReference>
<protein>
    <recommendedName>
        <fullName evidence="2">protein-tyrosine-phosphatase</fullName>
        <ecNumber evidence="2">3.1.3.48</ecNumber>
    </recommendedName>
</protein>
<dbReference type="GO" id="GO:0005737">
    <property type="term" value="C:cytoplasm"/>
    <property type="evidence" value="ECO:0007669"/>
    <property type="project" value="TreeGrafter"/>
</dbReference>
<dbReference type="PROSITE" id="PS50056">
    <property type="entry name" value="TYR_PHOSPHATASE_2"/>
    <property type="match status" value="1"/>
</dbReference>
<dbReference type="InterPro" id="IPR000387">
    <property type="entry name" value="Tyr_Pase_dom"/>
</dbReference>
<dbReference type="InterPro" id="IPR000340">
    <property type="entry name" value="Dual-sp_phosphatase_cat-dom"/>
</dbReference>